<keyword evidence="3" id="KW-1185">Reference proteome</keyword>
<dbReference type="AlphaFoldDB" id="A0A6G1HZ45"/>
<sequence>MSASRLTFKRTYCWYHTLVPVRSVCPTSHHRQASHGVERSPNAEVGPEANQNMPLRSTRNFHDLTSDIQARDGPSYRWSPKGIRDCSRSRHFSWFSAPFSPFGLCQNAESAELADRFRDPGDLHGMLRRETLTTDPYSGELDRNGRRCAQLRWDF</sequence>
<proteinExistence type="predicted"/>
<name>A0A6G1HZ45_9PEZI</name>
<accession>A0A6G1HZ45</accession>
<protein>
    <submittedName>
        <fullName evidence="2">Uncharacterized protein</fullName>
    </submittedName>
</protein>
<feature type="region of interest" description="Disordered" evidence="1">
    <location>
        <begin position="30"/>
        <end position="55"/>
    </location>
</feature>
<gene>
    <name evidence="2" type="ORF">EJ06DRAFT_386872</name>
</gene>
<organism evidence="2 3">
    <name type="scientific">Trichodelitschia bisporula</name>
    <dbReference type="NCBI Taxonomy" id="703511"/>
    <lineage>
        <taxon>Eukaryota</taxon>
        <taxon>Fungi</taxon>
        <taxon>Dikarya</taxon>
        <taxon>Ascomycota</taxon>
        <taxon>Pezizomycotina</taxon>
        <taxon>Dothideomycetes</taxon>
        <taxon>Dothideomycetes incertae sedis</taxon>
        <taxon>Phaeotrichales</taxon>
        <taxon>Phaeotrichaceae</taxon>
        <taxon>Trichodelitschia</taxon>
    </lineage>
</organism>
<evidence type="ECO:0000256" key="1">
    <source>
        <dbReference type="SAM" id="MobiDB-lite"/>
    </source>
</evidence>
<evidence type="ECO:0000313" key="2">
    <source>
        <dbReference type="EMBL" id="KAF2401318.1"/>
    </source>
</evidence>
<dbReference type="Proteomes" id="UP000799640">
    <property type="component" value="Unassembled WGS sequence"/>
</dbReference>
<dbReference type="EMBL" id="ML996693">
    <property type="protein sequence ID" value="KAF2401318.1"/>
    <property type="molecule type" value="Genomic_DNA"/>
</dbReference>
<evidence type="ECO:0000313" key="3">
    <source>
        <dbReference type="Proteomes" id="UP000799640"/>
    </source>
</evidence>
<reference evidence="2" key="1">
    <citation type="journal article" date="2020" name="Stud. Mycol.">
        <title>101 Dothideomycetes genomes: a test case for predicting lifestyles and emergence of pathogens.</title>
        <authorList>
            <person name="Haridas S."/>
            <person name="Albert R."/>
            <person name="Binder M."/>
            <person name="Bloem J."/>
            <person name="Labutti K."/>
            <person name="Salamov A."/>
            <person name="Andreopoulos B."/>
            <person name="Baker S."/>
            <person name="Barry K."/>
            <person name="Bills G."/>
            <person name="Bluhm B."/>
            <person name="Cannon C."/>
            <person name="Castanera R."/>
            <person name="Culley D."/>
            <person name="Daum C."/>
            <person name="Ezra D."/>
            <person name="Gonzalez J."/>
            <person name="Henrissat B."/>
            <person name="Kuo A."/>
            <person name="Liang C."/>
            <person name="Lipzen A."/>
            <person name="Lutzoni F."/>
            <person name="Magnuson J."/>
            <person name="Mondo S."/>
            <person name="Nolan M."/>
            <person name="Ohm R."/>
            <person name="Pangilinan J."/>
            <person name="Park H.-J."/>
            <person name="Ramirez L."/>
            <person name="Alfaro M."/>
            <person name="Sun H."/>
            <person name="Tritt A."/>
            <person name="Yoshinaga Y."/>
            <person name="Zwiers L.-H."/>
            <person name="Turgeon B."/>
            <person name="Goodwin S."/>
            <person name="Spatafora J."/>
            <person name="Crous P."/>
            <person name="Grigoriev I."/>
        </authorList>
    </citation>
    <scope>NUCLEOTIDE SEQUENCE</scope>
    <source>
        <strain evidence="2">CBS 262.69</strain>
    </source>
</reference>